<feature type="transmembrane region" description="Helical" evidence="7">
    <location>
        <begin position="95"/>
        <end position="113"/>
    </location>
</feature>
<dbReference type="RefSeq" id="WP_418082024.1">
    <property type="nucleotide sequence ID" value="NZ_CP019606.1"/>
</dbReference>
<evidence type="ECO:0000256" key="7">
    <source>
        <dbReference type="SAM" id="Phobius"/>
    </source>
</evidence>
<organism evidence="10 11">
    <name type="scientific">Tessaracoccus aquimaris</name>
    <dbReference type="NCBI Taxonomy" id="1332264"/>
    <lineage>
        <taxon>Bacteria</taxon>
        <taxon>Bacillati</taxon>
        <taxon>Actinomycetota</taxon>
        <taxon>Actinomycetes</taxon>
        <taxon>Propionibacteriales</taxon>
        <taxon>Propionibacteriaceae</taxon>
        <taxon>Tessaracoccus</taxon>
    </lineage>
</organism>
<evidence type="ECO:0000256" key="3">
    <source>
        <dbReference type="ARBA" id="ARBA00022448"/>
    </source>
</evidence>
<dbReference type="Proteomes" id="UP000188145">
    <property type="component" value="Chromosome"/>
</dbReference>
<evidence type="ECO:0000256" key="1">
    <source>
        <dbReference type="ARBA" id="ARBA00004141"/>
    </source>
</evidence>
<feature type="domain" description="Cation efflux protein transmembrane" evidence="8">
    <location>
        <begin position="25"/>
        <end position="218"/>
    </location>
</feature>
<dbReference type="AlphaFoldDB" id="A0A1Q2CJU1"/>
<dbReference type="KEGG" id="tes:BW730_01170"/>
<dbReference type="EMBL" id="CP019606">
    <property type="protein sequence ID" value="AQP46377.1"/>
    <property type="molecule type" value="Genomic_DNA"/>
</dbReference>
<feature type="domain" description="Cation efflux protein cytoplasmic" evidence="9">
    <location>
        <begin position="222"/>
        <end position="299"/>
    </location>
</feature>
<feature type="transmembrane region" description="Helical" evidence="7">
    <location>
        <begin position="20"/>
        <end position="45"/>
    </location>
</feature>
<keyword evidence="4 7" id="KW-0812">Transmembrane</keyword>
<evidence type="ECO:0000256" key="6">
    <source>
        <dbReference type="ARBA" id="ARBA00023136"/>
    </source>
</evidence>
<name>A0A1Q2CJU1_9ACTN</name>
<dbReference type="InterPro" id="IPR058533">
    <property type="entry name" value="Cation_efflux_TM"/>
</dbReference>
<dbReference type="NCBIfam" id="TIGR01297">
    <property type="entry name" value="CDF"/>
    <property type="match status" value="1"/>
</dbReference>
<dbReference type="GO" id="GO:0015086">
    <property type="term" value="F:cadmium ion transmembrane transporter activity"/>
    <property type="evidence" value="ECO:0007669"/>
    <property type="project" value="TreeGrafter"/>
</dbReference>
<dbReference type="Pfam" id="PF16916">
    <property type="entry name" value="ZT_dimer"/>
    <property type="match status" value="1"/>
</dbReference>
<dbReference type="InterPro" id="IPR027469">
    <property type="entry name" value="Cation_efflux_TMD_sf"/>
</dbReference>
<evidence type="ECO:0000256" key="2">
    <source>
        <dbReference type="ARBA" id="ARBA00008114"/>
    </source>
</evidence>
<dbReference type="Gene3D" id="1.20.1510.10">
    <property type="entry name" value="Cation efflux protein transmembrane domain"/>
    <property type="match status" value="1"/>
</dbReference>
<gene>
    <name evidence="10" type="ORF">BW730_01170</name>
</gene>
<evidence type="ECO:0000313" key="10">
    <source>
        <dbReference type="EMBL" id="AQP46377.1"/>
    </source>
</evidence>
<dbReference type="InterPro" id="IPR050291">
    <property type="entry name" value="CDF_Transporter"/>
</dbReference>
<evidence type="ECO:0000313" key="11">
    <source>
        <dbReference type="Proteomes" id="UP000188145"/>
    </source>
</evidence>
<dbReference type="FunFam" id="1.20.1510.10:FF:000001">
    <property type="entry name" value="Ferrous-iron efflux pump FieF"/>
    <property type="match status" value="1"/>
</dbReference>
<comment type="similarity">
    <text evidence="2">Belongs to the cation diffusion facilitator (CDF) transporter (TC 2.A.4) family.</text>
</comment>
<dbReference type="PANTHER" id="PTHR43840">
    <property type="entry name" value="MITOCHONDRIAL METAL TRANSPORTER 1-RELATED"/>
    <property type="match status" value="1"/>
</dbReference>
<dbReference type="GO" id="GO:0006882">
    <property type="term" value="P:intracellular zinc ion homeostasis"/>
    <property type="evidence" value="ECO:0007669"/>
    <property type="project" value="TreeGrafter"/>
</dbReference>
<evidence type="ECO:0000259" key="8">
    <source>
        <dbReference type="Pfam" id="PF01545"/>
    </source>
</evidence>
<dbReference type="Pfam" id="PF01545">
    <property type="entry name" value="Cation_efflux"/>
    <property type="match status" value="1"/>
</dbReference>
<dbReference type="SUPFAM" id="SSF160240">
    <property type="entry name" value="Cation efflux protein cytoplasmic domain-like"/>
    <property type="match status" value="1"/>
</dbReference>
<dbReference type="InterPro" id="IPR027470">
    <property type="entry name" value="Cation_efflux_CTD"/>
</dbReference>
<feature type="transmembrane region" description="Helical" evidence="7">
    <location>
        <begin position="193"/>
        <end position="210"/>
    </location>
</feature>
<keyword evidence="11" id="KW-1185">Reference proteome</keyword>
<reference evidence="11" key="1">
    <citation type="submission" date="2017-02" db="EMBL/GenBank/DDBJ databases">
        <title>Tessaracoccus aquaemaris sp. nov., isolated from the intestine of a Korean rockfish, Sebastes schlegelii, in a marine aquaculture pond.</title>
        <authorList>
            <person name="Tak E.J."/>
            <person name="Bae J.-W."/>
        </authorList>
    </citation>
    <scope>NUCLEOTIDE SEQUENCE [LARGE SCALE GENOMIC DNA]</scope>
    <source>
        <strain evidence="11">NSG39</strain>
    </source>
</reference>
<keyword evidence="6 7" id="KW-0472">Membrane</keyword>
<dbReference type="PANTHER" id="PTHR43840:SF15">
    <property type="entry name" value="MITOCHONDRIAL METAL TRANSPORTER 1-RELATED"/>
    <property type="match status" value="1"/>
</dbReference>
<sequence length="312" mass="33854">MWGRARASKIERVSTTRVDLTKFAWLSIAAALVTIALKSAAWLITGSVGLLSDAAESVVNLVAAIVALIALRVAAKPADKNHHYGHSKAEYFSSAIEGVMIFVAASVILVLGIQRLLNPQPLEQVGIGLLISVVAAAVNGAVAMVLIKAGRRYNSITLRADGQHLMTDLITSVGVVVGVGLVWLTGWKILDPIVAIAVGINILWTGWRLVSESTAGLMDESLPKETNARIREILDTHTGDEIRFHALRTRVSGARAFMEMHMLVPGAWSVKEGHDAMEDLIDEIRDEFPDLHVTGHLEPVEDPRSYEDEHLD</sequence>
<dbReference type="GO" id="GO:0005886">
    <property type="term" value="C:plasma membrane"/>
    <property type="evidence" value="ECO:0007669"/>
    <property type="project" value="TreeGrafter"/>
</dbReference>
<evidence type="ECO:0000256" key="5">
    <source>
        <dbReference type="ARBA" id="ARBA00022989"/>
    </source>
</evidence>
<accession>A0A1Q2CJU1</accession>
<protein>
    <submittedName>
        <fullName evidence="10">Cation-efflux pump</fullName>
    </submittedName>
</protein>
<dbReference type="GO" id="GO:0015341">
    <property type="term" value="F:zinc efflux antiporter activity"/>
    <property type="evidence" value="ECO:0007669"/>
    <property type="project" value="TreeGrafter"/>
</dbReference>
<dbReference type="GO" id="GO:0015093">
    <property type="term" value="F:ferrous iron transmembrane transporter activity"/>
    <property type="evidence" value="ECO:0007669"/>
    <property type="project" value="TreeGrafter"/>
</dbReference>
<keyword evidence="5 7" id="KW-1133">Transmembrane helix</keyword>
<comment type="subcellular location">
    <subcellularLocation>
        <location evidence="1">Membrane</location>
        <topology evidence="1">Multi-pass membrane protein</topology>
    </subcellularLocation>
</comment>
<dbReference type="Gene3D" id="3.30.70.1350">
    <property type="entry name" value="Cation efflux protein, cytoplasmic domain"/>
    <property type="match status" value="1"/>
</dbReference>
<feature type="transmembrane region" description="Helical" evidence="7">
    <location>
        <begin position="57"/>
        <end position="75"/>
    </location>
</feature>
<evidence type="ECO:0000259" key="9">
    <source>
        <dbReference type="Pfam" id="PF16916"/>
    </source>
</evidence>
<feature type="transmembrane region" description="Helical" evidence="7">
    <location>
        <begin position="168"/>
        <end position="187"/>
    </location>
</feature>
<dbReference type="STRING" id="1332264.BW730_01170"/>
<evidence type="ECO:0000256" key="4">
    <source>
        <dbReference type="ARBA" id="ARBA00022692"/>
    </source>
</evidence>
<feature type="transmembrane region" description="Helical" evidence="7">
    <location>
        <begin position="125"/>
        <end position="147"/>
    </location>
</feature>
<dbReference type="InterPro" id="IPR036837">
    <property type="entry name" value="Cation_efflux_CTD_sf"/>
</dbReference>
<proteinExistence type="inferred from homology"/>
<keyword evidence="3" id="KW-0813">Transport</keyword>
<dbReference type="SUPFAM" id="SSF161111">
    <property type="entry name" value="Cation efflux protein transmembrane domain-like"/>
    <property type="match status" value="1"/>
</dbReference>
<dbReference type="InterPro" id="IPR002524">
    <property type="entry name" value="Cation_efflux"/>
</dbReference>